<keyword evidence="1" id="KW-0732">Signal</keyword>
<dbReference type="InterPro" id="IPR011050">
    <property type="entry name" value="Pectin_lyase_fold/virulence"/>
</dbReference>
<dbReference type="InterPro" id="IPR018466">
    <property type="entry name" value="Kre9/Knh1-like_N"/>
</dbReference>
<gene>
    <name evidence="4" type="ORF">A3J54_02745</name>
</gene>
<proteinExistence type="predicted"/>
<comment type="caution">
    <text evidence="4">The sequence shown here is derived from an EMBL/GenBank/DDBJ whole genome shotgun (WGS) entry which is preliminary data.</text>
</comment>
<evidence type="ECO:0000256" key="1">
    <source>
        <dbReference type="ARBA" id="ARBA00022729"/>
    </source>
</evidence>
<dbReference type="SUPFAM" id="SSF51126">
    <property type="entry name" value="Pectin lyase-like"/>
    <property type="match status" value="1"/>
</dbReference>
<evidence type="ECO:0000259" key="3">
    <source>
        <dbReference type="Pfam" id="PF10342"/>
    </source>
</evidence>
<organism evidence="4 5">
    <name type="scientific">Candidatus Ryanbacteria bacterium RIFCSPHIGHO2_02_FULL_45_13b</name>
    <dbReference type="NCBI Taxonomy" id="1802117"/>
    <lineage>
        <taxon>Bacteria</taxon>
        <taxon>Candidatus Ryaniibacteriota</taxon>
    </lineage>
</organism>
<name>A0A1G2G7R3_9BACT</name>
<feature type="transmembrane region" description="Helical" evidence="2">
    <location>
        <begin position="15"/>
        <end position="35"/>
    </location>
</feature>
<keyword evidence="2" id="KW-1133">Transmembrane helix</keyword>
<dbReference type="Proteomes" id="UP000176576">
    <property type="component" value="Unassembled WGS sequence"/>
</dbReference>
<evidence type="ECO:0000313" key="5">
    <source>
        <dbReference type="Proteomes" id="UP000176576"/>
    </source>
</evidence>
<sequence>MEQKPSKTTPWNQPLPVFPAIMIIIFVALGFSTWVRNEIIKTNDALIAAPISALSNMTQGTVTLSSPNGGEIWAPGSTRAITWEFTGNPANIKIDLFKGSKISRTIIRSTPADTGIYYWNVPSGQAIGDEYKIVISSAGNPTITDSSDLSFAINHNTGAESAVDYIIDTPGTVIKDTTITVSGSVIIAADDVTLQNVSIICTGDAPNQDGIRAIGVDNLKIRLASIRGCGRHGIYLKNSSGHDIAEGIIAHVGKEAVMFDNINNSWLIGWELHAGVALTHGSHDNRIISTIVRGNGQGKNTSPYPYYISADSYSNQIARSRTRDNNQKAKTVLSENPDNLWYQNVCNEVEGYAGCFFRDPKELDANYGDPNMFSPRIWSICTEATTGTRFSCDFKSYAKANEDPRVKAGDVLIIDSKTGPANVAPSITITKPLWLIGNLMGQKGEYACEVNIGDGSTATGISVASTGVRLENIQIDPTVSMRPDTQLVNVSIKNNKNKWNLVGTEKAIVPRLTPPGC</sequence>
<dbReference type="AlphaFoldDB" id="A0A1G2G7R3"/>
<dbReference type="EMBL" id="MHNN01000012">
    <property type="protein sequence ID" value="OGZ46305.1"/>
    <property type="molecule type" value="Genomic_DNA"/>
</dbReference>
<keyword evidence="2" id="KW-0812">Transmembrane</keyword>
<dbReference type="Pfam" id="PF10342">
    <property type="entry name" value="Kre9_KNH"/>
    <property type="match status" value="1"/>
</dbReference>
<protein>
    <recommendedName>
        <fullName evidence="3">Yeast cell wall synthesis Kre9/Knh1-like N-terminal domain-containing protein</fullName>
    </recommendedName>
</protein>
<reference evidence="4 5" key="1">
    <citation type="journal article" date="2016" name="Nat. Commun.">
        <title>Thousands of microbial genomes shed light on interconnected biogeochemical processes in an aquifer system.</title>
        <authorList>
            <person name="Anantharaman K."/>
            <person name="Brown C.T."/>
            <person name="Hug L.A."/>
            <person name="Sharon I."/>
            <person name="Castelle C.J."/>
            <person name="Probst A.J."/>
            <person name="Thomas B.C."/>
            <person name="Singh A."/>
            <person name="Wilkins M.J."/>
            <person name="Karaoz U."/>
            <person name="Brodie E.L."/>
            <person name="Williams K.H."/>
            <person name="Hubbard S.S."/>
            <person name="Banfield J.F."/>
        </authorList>
    </citation>
    <scope>NUCLEOTIDE SEQUENCE [LARGE SCALE GENOMIC DNA]</scope>
</reference>
<keyword evidence="2" id="KW-0472">Membrane</keyword>
<dbReference type="STRING" id="1802117.A3J54_02745"/>
<evidence type="ECO:0000313" key="4">
    <source>
        <dbReference type="EMBL" id="OGZ46305.1"/>
    </source>
</evidence>
<evidence type="ECO:0000256" key="2">
    <source>
        <dbReference type="SAM" id="Phobius"/>
    </source>
</evidence>
<accession>A0A1G2G7R3</accession>
<feature type="domain" description="Yeast cell wall synthesis Kre9/Knh1-like N-terminal" evidence="3">
    <location>
        <begin position="66"/>
        <end position="147"/>
    </location>
</feature>